<feature type="signal peptide" evidence="3">
    <location>
        <begin position="1"/>
        <end position="19"/>
    </location>
</feature>
<evidence type="ECO:0000259" key="4">
    <source>
        <dbReference type="PROSITE" id="PS50835"/>
    </source>
</evidence>
<feature type="domain" description="Ig-like" evidence="4">
    <location>
        <begin position="345"/>
        <end position="446"/>
    </location>
</feature>
<evidence type="ECO:0000256" key="2">
    <source>
        <dbReference type="SAM" id="Phobius"/>
    </source>
</evidence>
<evidence type="ECO:0000313" key="5">
    <source>
        <dbReference type="EMBL" id="KAJ8019279.1"/>
    </source>
</evidence>
<name>A0A9Q1BBQ3_HOLLE</name>
<evidence type="ECO:0000256" key="1">
    <source>
        <dbReference type="SAM" id="MobiDB-lite"/>
    </source>
</evidence>
<dbReference type="EMBL" id="JAIZAY010000042">
    <property type="protein sequence ID" value="KAJ8019279.1"/>
    <property type="molecule type" value="Genomic_DNA"/>
</dbReference>
<dbReference type="InterPro" id="IPR036179">
    <property type="entry name" value="Ig-like_dom_sf"/>
</dbReference>
<comment type="caution">
    <text evidence="5">The sequence shown here is derived from an EMBL/GenBank/DDBJ whole genome shotgun (WGS) entry which is preliminary data.</text>
</comment>
<dbReference type="InterPro" id="IPR013783">
    <property type="entry name" value="Ig-like_fold"/>
</dbReference>
<keyword evidence="2" id="KW-0812">Transmembrane</keyword>
<dbReference type="AlphaFoldDB" id="A0A9Q1BBQ3"/>
<dbReference type="PROSITE" id="PS50835">
    <property type="entry name" value="IG_LIKE"/>
    <property type="match status" value="2"/>
</dbReference>
<gene>
    <name evidence="5" type="ORF">HOLleu_42213</name>
</gene>
<keyword evidence="6" id="KW-1185">Reference proteome</keyword>
<protein>
    <recommendedName>
        <fullName evidence="4">Ig-like domain-containing protein</fullName>
    </recommendedName>
</protein>
<dbReference type="OrthoDB" id="8872282at2759"/>
<keyword evidence="3" id="KW-0732">Signal</keyword>
<organism evidence="5 6">
    <name type="scientific">Holothuria leucospilota</name>
    <name type="common">Black long sea cucumber</name>
    <name type="synonym">Mertensiothuria leucospilota</name>
    <dbReference type="NCBI Taxonomy" id="206669"/>
    <lineage>
        <taxon>Eukaryota</taxon>
        <taxon>Metazoa</taxon>
        <taxon>Echinodermata</taxon>
        <taxon>Eleutherozoa</taxon>
        <taxon>Echinozoa</taxon>
        <taxon>Holothuroidea</taxon>
        <taxon>Aspidochirotacea</taxon>
        <taxon>Aspidochirotida</taxon>
        <taxon>Holothuriidae</taxon>
        <taxon>Holothuria</taxon>
    </lineage>
</organism>
<dbReference type="PANTHER" id="PTHR45889:SF8">
    <property type="entry name" value="IG-LIKE DOMAIN-CONTAINING PROTEIN"/>
    <property type="match status" value="1"/>
</dbReference>
<feature type="chain" id="PRO_5040155139" description="Ig-like domain-containing protein" evidence="3">
    <location>
        <begin position="20"/>
        <end position="549"/>
    </location>
</feature>
<feature type="region of interest" description="Disordered" evidence="1">
    <location>
        <begin position="512"/>
        <end position="549"/>
    </location>
</feature>
<dbReference type="SUPFAM" id="SSF48726">
    <property type="entry name" value="Immunoglobulin"/>
    <property type="match status" value="1"/>
</dbReference>
<proteinExistence type="predicted"/>
<feature type="domain" description="Ig-like" evidence="4">
    <location>
        <begin position="224"/>
        <end position="335"/>
    </location>
</feature>
<evidence type="ECO:0000313" key="6">
    <source>
        <dbReference type="Proteomes" id="UP001152320"/>
    </source>
</evidence>
<dbReference type="PANTHER" id="PTHR45889">
    <property type="entry name" value="IG-LIKE DOMAIN-CONTAINING PROTEIN"/>
    <property type="match status" value="1"/>
</dbReference>
<accession>A0A9Q1BBQ3</accession>
<keyword evidence="2" id="KW-0472">Membrane</keyword>
<feature type="compositionally biased region" description="Basic and acidic residues" evidence="1">
    <location>
        <begin position="529"/>
        <end position="541"/>
    </location>
</feature>
<dbReference type="Gene3D" id="2.60.40.10">
    <property type="entry name" value="Immunoglobulins"/>
    <property type="match status" value="1"/>
</dbReference>
<evidence type="ECO:0000256" key="3">
    <source>
        <dbReference type="SAM" id="SignalP"/>
    </source>
</evidence>
<dbReference type="InterPro" id="IPR007110">
    <property type="entry name" value="Ig-like_dom"/>
</dbReference>
<dbReference type="Proteomes" id="UP001152320">
    <property type="component" value="Unassembled WGS sequence"/>
</dbReference>
<feature type="transmembrane region" description="Helical" evidence="2">
    <location>
        <begin position="460"/>
        <end position="488"/>
    </location>
</feature>
<reference evidence="5" key="1">
    <citation type="submission" date="2021-10" db="EMBL/GenBank/DDBJ databases">
        <title>Tropical sea cucumber genome reveals ecological adaptation and Cuvierian tubules defense mechanism.</title>
        <authorList>
            <person name="Chen T."/>
        </authorList>
    </citation>
    <scope>NUCLEOTIDE SEQUENCE</scope>
    <source>
        <strain evidence="5">Nanhai2018</strain>
        <tissue evidence="5">Muscle</tissue>
    </source>
</reference>
<keyword evidence="2" id="KW-1133">Transmembrane helix</keyword>
<sequence length="549" mass="61755">MWRLVLILQLMLVSRFCFATDTRSSGSCISPVYIEFGQESILNCSFSNQYTLVSWFVDSSQEPIIYRENGQNSGPGHESGTFSIAANGSLIITTASFDLHRARVIVNYSDSTQNVQEDIDIIVYVIPDPQYPKTDVCKENNHCLSMSAGNQYIECYAHGSNPPANLSWHWGEADFKGEIQVTHFSVVREGNLYSSLSQAIVTLPEDAVMGSVFCESSSSVPNIPNKRTMVLMTRDTDEFPYANTSTLYVKYNGEATLPCSDKASNSTVWMRRMITGEKRLLGYLSYGMSSLPTSEMMINHDGSLTLKNVLEFDEGLYQCIHSNSETDNLQAIEISTFIKPLHRFPSIIGCETEANCIRPVGKDGHLTCEISGVRPMIQLEWVYDDKGSLPIRLINFASYERHGPTFRILQSGIFAIQEGVESGDINISCRATGFVGHFLNKSTSLTLRYEKQVSVELAKFFLYMKVFLAIFVVAVAIDIIYLLLLLAVGRPWRRRNYFLNFLEKRRRAKASDARRETPIGEEDVPLRNTDGDIRMRSRDEEPSNACDAV</sequence>